<organism evidence="1 2">
    <name type="scientific">Ixodes persulcatus</name>
    <name type="common">Taiga tick</name>
    <dbReference type="NCBI Taxonomy" id="34615"/>
    <lineage>
        <taxon>Eukaryota</taxon>
        <taxon>Metazoa</taxon>
        <taxon>Ecdysozoa</taxon>
        <taxon>Arthropoda</taxon>
        <taxon>Chelicerata</taxon>
        <taxon>Arachnida</taxon>
        <taxon>Acari</taxon>
        <taxon>Parasitiformes</taxon>
        <taxon>Ixodida</taxon>
        <taxon>Ixodoidea</taxon>
        <taxon>Ixodidae</taxon>
        <taxon>Ixodinae</taxon>
        <taxon>Ixodes</taxon>
    </lineage>
</organism>
<evidence type="ECO:0000313" key="2">
    <source>
        <dbReference type="Proteomes" id="UP000805193"/>
    </source>
</evidence>
<accession>A0AC60PS76</accession>
<sequence length="193" mass="21341">MNTQFPDLKNVPPPSPGNAGGSKIQDACYIQKPEKMRAWNLLTKAAEDTMTHDEHDENDDAASSAKQCLEDTKGNPAWSAFASLSSNPPPQSGLIVADKAADDYFKAPLLPRPQDPLVWWKCQGGLLYPSLIRAARGLGASIANLRHLPWERPMLKVHRESAWAQLPKDTEEPSVKEAKPSKRHWTVEKAKPS</sequence>
<name>A0AC60PS76_IXOPE</name>
<protein>
    <submittedName>
        <fullName evidence="1">Uncharacterized protein</fullName>
    </submittedName>
</protein>
<dbReference type="EMBL" id="JABSTQ010010053">
    <property type="protein sequence ID" value="KAG0423821.1"/>
    <property type="molecule type" value="Genomic_DNA"/>
</dbReference>
<reference evidence="1 2" key="1">
    <citation type="journal article" date="2020" name="Cell">
        <title>Large-Scale Comparative Analyses of Tick Genomes Elucidate Their Genetic Diversity and Vector Capacities.</title>
        <authorList>
            <consortium name="Tick Genome and Microbiome Consortium (TIGMIC)"/>
            <person name="Jia N."/>
            <person name="Wang J."/>
            <person name="Shi W."/>
            <person name="Du L."/>
            <person name="Sun Y."/>
            <person name="Zhan W."/>
            <person name="Jiang J.F."/>
            <person name="Wang Q."/>
            <person name="Zhang B."/>
            <person name="Ji P."/>
            <person name="Bell-Sakyi L."/>
            <person name="Cui X.M."/>
            <person name="Yuan T.T."/>
            <person name="Jiang B.G."/>
            <person name="Yang W.F."/>
            <person name="Lam T.T."/>
            <person name="Chang Q.C."/>
            <person name="Ding S.J."/>
            <person name="Wang X.J."/>
            <person name="Zhu J.G."/>
            <person name="Ruan X.D."/>
            <person name="Zhao L."/>
            <person name="Wei J.T."/>
            <person name="Ye R.Z."/>
            <person name="Que T.C."/>
            <person name="Du C.H."/>
            <person name="Zhou Y.H."/>
            <person name="Cheng J.X."/>
            <person name="Dai P.F."/>
            <person name="Guo W.B."/>
            <person name="Han X.H."/>
            <person name="Huang E.J."/>
            <person name="Li L.F."/>
            <person name="Wei W."/>
            <person name="Gao Y.C."/>
            <person name="Liu J.Z."/>
            <person name="Shao H.Z."/>
            <person name="Wang X."/>
            <person name="Wang C.C."/>
            <person name="Yang T.C."/>
            <person name="Huo Q.B."/>
            <person name="Li W."/>
            <person name="Chen H.Y."/>
            <person name="Chen S.E."/>
            <person name="Zhou L.G."/>
            <person name="Ni X.B."/>
            <person name="Tian J.H."/>
            <person name="Sheng Y."/>
            <person name="Liu T."/>
            <person name="Pan Y.S."/>
            <person name="Xia L.Y."/>
            <person name="Li J."/>
            <person name="Zhao F."/>
            <person name="Cao W.C."/>
        </authorList>
    </citation>
    <scope>NUCLEOTIDE SEQUENCE [LARGE SCALE GENOMIC DNA]</scope>
    <source>
        <strain evidence="1">Iper-2018</strain>
    </source>
</reference>
<proteinExistence type="predicted"/>
<dbReference type="Proteomes" id="UP000805193">
    <property type="component" value="Unassembled WGS sequence"/>
</dbReference>
<comment type="caution">
    <text evidence="1">The sequence shown here is derived from an EMBL/GenBank/DDBJ whole genome shotgun (WGS) entry which is preliminary data.</text>
</comment>
<evidence type="ECO:0000313" key="1">
    <source>
        <dbReference type="EMBL" id="KAG0423821.1"/>
    </source>
</evidence>
<gene>
    <name evidence="1" type="ORF">HPB47_000431</name>
</gene>
<keyword evidence="2" id="KW-1185">Reference proteome</keyword>